<keyword evidence="2" id="KW-1133">Transmembrane helix</keyword>
<dbReference type="AlphaFoldDB" id="F6URH2"/>
<proteinExistence type="predicted"/>
<organism evidence="4 5">
    <name type="scientific">Ciona intestinalis</name>
    <name type="common">Transparent sea squirt</name>
    <name type="synonym">Ascidia intestinalis</name>
    <dbReference type="NCBI Taxonomy" id="7719"/>
    <lineage>
        <taxon>Eukaryota</taxon>
        <taxon>Metazoa</taxon>
        <taxon>Chordata</taxon>
        <taxon>Tunicata</taxon>
        <taxon>Ascidiacea</taxon>
        <taxon>Phlebobranchia</taxon>
        <taxon>Cionidae</taxon>
        <taxon>Ciona</taxon>
    </lineage>
</organism>
<feature type="transmembrane region" description="Helical" evidence="2">
    <location>
        <begin position="117"/>
        <end position="143"/>
    </location>
</feature>
<keyword evidence="2" id="KW-0472">Membrane</keyword>
<dbReference type="PROSITE" id="PS01186">
    <property type="entry name" value="EGF_2"/>
    <property type="match status" value="1"/>
</dbReference>
<feature type="disulfide bond" evidence="1">
    <location>
        <begin position="81"/>
        <end position="90"/>
    </location>
</feature>
<sequence>ICASDGRTYVNDLCRELQECEIQAPLARNCNGFCGRQCNPIADNAYDDRCPAPYNNYCSQNGLCRSRRGVSSGPLQVYCLCFTGYAGFRCKEKTPRAVHNETRPCQPSQEETLNYKLAFLCCLGFLVLVLLLQIICCVCDFRLPIRKQDCGKKLNFCEQYATSRTDCSRDVESNSQDRTKK</sequence>
<dbReference type="Proteomes" id="UP000008144">
    <property type="component" value="Unassembled WGS sequence"/>
</dbReference>
<evidence type="ECO:0000259" key="3">
    <source>
        <dbReference type="PROSITE" id="PS50026"/>
    </source>
</evidence>
<dbReference type="InterPro" id="IPR000742">
    <property type="entry name" value="EGF"/>
</dbReference>
<reference evidence="5" key="1">
    <citation type="journal article" date="2002" name="Science">
        <title>The draft genome of Ciona intestinalis: insights into chordate and vertebrate origins.</title>
        <authorList>
            <person name="Dehal P."/>
            <person name="Satou Y."/>
            <person name="Campbell R.K."/>
            <person name="Chapman J."/>
            <person name="Degnan B."/>
            <person name="De Tomaso A."/>
            <person name="Davidson B."/>
            <person name="Di Gregorio A."/>
            <person name="Gelpke M."/>
            <person name="Goodstein D.M."/>
            <person name="Harafuji N."/>
            <person name="Hastings K.E."/>
            <person name="Ho I."/>
            <person name="Hotta K."/>
            <person name="Huang W."/>
            <person name="Kawashima T."/>
            <person name="Lemaire P."/>
            <person name="Martinez D."/>
            <person name="Meinertzhagen I.A."/>
            <person name="Necula S."/>
            <person name="Nonaka M."/>
            <person name="Putnam N."/>
            <person name="Rash S."/>
            <person name="Saiga H."/>
            <person name="Satake M."/>
            <person name="Terry A."/>
            <person name="Yamada L."/>
            <person name="Wang H.G."/>
            <person name="Awazu S."/>
            <person name="Azumi K."/>
            <person name="Boore J."/>
            <person name="Branno M."/>
            <person name="Chin-Bow S."/>
            <person name="DeSantis R."/>
            <person name="Doyle S."/>
            <person name="Francino P."/>
            <person name="Keys D.N."/>
            <person name="Haga S."/>
            <person name="Hayashi H."/>
            <person name="Hino K."/>
            <person name="Imai K.S."/>
            <person name="Inaba K."/>
            <person name="Kano S."/>
            <person name="Kobayashi K."/>
            <person name="Kobayashi M."/>
            <person name="Lee B.I."/>
            <person name="Makabe K.W."/>
            <person name="Manohar C."/>
            <person name="Matassi G."/>
            <person name="Medina M."/>
            <person name="Mochizuki Y."/>
            <person name="Mount S."/>
            <person name="Morishita T."/>
            <person name="Miura S."/>
            <person name="Nakayama A."/>
            <person name="Nishizaka S."/>
            <person name="Nomoto H."/>
            <person name="Ohta F."/>
            <person name="Oishi K."/>
            <person name="Rigoutsos I."/>
            <person name="Sano M."/>
            <person name="Sasaki A."/>
            <person name="Sasakura Y."/>
            <person name="Shoguchi E."/>
            <person name="Shin-i T."/>
            <person name="Spagnuolo A."/>
            <person name="Stainier D."/>
            <person name="Suzuki M.M."/>
            <person name="Tassy O."/>
            <person name="Takatori N."/>
            <person name="Tokuoka M."/>
            <person name="Yagi K."/>
            <person name="Yoshizaki F."/>
            <person name="Wada S."/>
            <person name="Zhang C."/>
            <person name="Hyatt P.D."/>
            <person name="Larimer F."/>
            <person name="Detter C."/>
            <person name="Doggett N."/>
            <person name="Glavina T."/>
            <person name="Hawkins T."/>
            <person name="Richardson P."/>
            <person name="Lucas S."/>
            <person name="Kohara Y."/>
            <person name="Levine M."/>
            <person name="Satoh N."/>
            <person name="Rokhsar D.S."/>
        </authorList>
    </citation>
    <scope>NUCLEOTIDE SEQUENCE [LARGE SCALE GENOMIC DNA]</scope>
</reference>
<dbReference type="Gene3D" id="2.10.25.10">
    <property type="entry name" value="Laminin"/>
    <property type="match status" value="1"/>
</dbReference>
<protein>
    <recommendedName>
        <fullName evidence="3">EGF-like domain-containing protein</fullName>
    </recommendedName>
</protein>
<keyword evidence="1" id="KW-1015">Disulfide bond</keyword>
<dbReference type="PROSITE" id="PS00022">
    <property type="entry name" value="EGF_1"/>
    <property type="match status" value="1"/>
</dbReference>
<name>F6URH2_CIOIN</name>
<reference evidence="4" key="3">
    <citation type="submission" date="2025-09" db="UniProtKB">
        <authorList>
            <consortium name="Ensembl"/>
        </authorList>
    </citation>
    <scope>IDENTIFICATION</scope>
</reference>
<dbReference type="SUPFAM" id="SSF57196">
    <property type="entry name" value="EGF/Laminin"/>
    <property type="match status" value="1"/>
</dbReference>
<accession>F6URH2</accession>
<evidence type="ECO:0000256" key="1">
    <source>
        <dbReference type="PROSITE-ProRule" id="PRU00076"/>
    </source>
</evidence>
<comment type="caution">
    <text evidence="1">Lacks conserved residue(s) required for the propagation of feature annotation.</text>
</comment>
<keyword evidence="5" id="KW-1185">Reference proteome</keyword>
<evidence type="ECO:0000256" key="2">
    <source>
        <dbReference type="SAM" id="Phobius"/>
    </source>
</evidence>
<reference evidence="4" key="2">
    <citation type="submission" date="2025-08" db="UniProtKB">
        <authorList>
            <consortium name="Ensembl"/>
        </authorList>
    </citation>
    <scope>IDENTIFICATION</scope>
</reference>
<dbReference type="Ensembl" id="ENSCINT00000004690.3">
    <property type="protein sequence ID" value="ENSCINP00000004690.3"/>
    <property type="gene ID" value="ENSCING00000002294.3"/>
</dbReference>
<dbReference type="InParanoid" id="F6URH2"/>
<keyword evidence="1" id="KW-0245">EGF-like domain</keyword>
<dbReference type="PROSITE" id="PS50026">
    <property type="entry name" value="EGF_3"/>
    <property type="match status" value="1"/>
</dbReference>
<feature type="domain" description="EGF-like" evidence="3">
    <location>
        <begin position="46"/>
        <end position="91"/>
    </location>
</feature>
<dbReference type="GeneTree" id="ENSGT00530000067225"/>
<keyword evidence="2" id="KW-0812">Transmembrane</keyword>
<dbReference type="HOGENOM" id="CLU_1492311_0_0_1"/>
<evidence type="ECO:0000313" key="5">
    <source>
        <dbReference type="Proteomes" id="UP000008144"/>
    </source>
</evidence>
<evidence type="ECO:0000313" key="4">
    <source>
        <dbReference type="Ensembl" id="ENSCINP00000004690.3"/>
    </source>
</evidence>